<sequence>MVHQCRIALHETDHVGTAVIPHPTLNLHCLSMTVERAILESLESATKLTRSQPLRSPAIRPHHSTWSGVVGRSDSPAAAAADDDDATAGARTCTAAASAGGNFGTRWGSISSPKTAPTTASTTRCASASASAASTGTWLCAASAAAS</sequence>
<feature type="compositionally biased region" description="Low complexity" evidence="1">
    <location>
        <begin position="87"/>
        <end position="100"/>
    </location>
</feature>
<evidence type="ECO:0000313" key="2">
    <source>
        <dbReference type="EMBL" id="GLC49330.1"/>
    </source>
</evidence>
<accession>A0A9W6BCL9</accession>
<protein>
    <submittedName>
        <fullName evidence="2">Uncharacterized protein</fullName>
    </submittedName>
</protein>
<keyword evidence="3" id="KW-1185">Reference proteome</keyword>
<feature type="compositionally biased region" description="Low complexity" evidence="1">
    <location>
        <begin position="111"/>
        <end position="120"/>
    </location>
</feature>
<gene>
    <name evidence="2" type="primary">PLESTB004349</name>
    <name evidence="2" type="ORF">PLESTB_000207400</name>
</gene>
<proteinExistence type="predicted"/>
<feature type="region of interest" description="Disordered" evidence="1">
    <location>
        <begin position="49"/>
        <end position="120"/>
    </location>
</feature>
<organism evidence="2 3">
    <name type="scientific">Pleodorina starrii</name>
    <dbReference type="NCBI Taxonomy" id="330485"/>
    <lineage>
        <taxon>Eukaryota</taxon>
        <taxon>Viridiplantae</taxon>
        <taxon>Chlorophyta</taxon>
        <taxon>core chlorophytes</taxon>
        <taxon>Chlorophyceae</taxon>
        <taxon>CS clade</taxon>
        <taxon>Chlamydomonadales</taxon>
        <taxon>Volvocaceae</taxon>
        <taxon>Pleodorina</taxon>
    </lineage>
</organism>
<evidence type="ECO:0000256" key="1">
    <source>
        <dbReference type="SAM" id="MobiDB-lite"/>
    </source>
</evidence>
<dbReference type="Proteomes" id="UP001165080">
    <property type="component" value="Unassembled WGS sequence"/>
</dbReference>
<evidence type="ECO:0000313" key="3">
    <source>
        <dbReference type="Proteomes" id="UP001165080"/>
    </source>
</evidence>
<reference evidence="2 3" key="1">
    <citation type="journal article" date="2023" name="Commun. Biol.">
        <title>Reorganization of the ancestral sex-determining regions during the evolution of trioecy in Pleodorina starrii.</title>
        <authorList>
            <person name="Takahashi K."/>
            <person name="Suzuki S."/>
            <person name="Kawai-Toyooka H."/>
            <person name="Yamamoto K."/>
            <person name="Hamaji T."/>
            <person name="Ootsuki R."/>
            <person name="Yamaguchi H."/>
            <person name="Kawachi M."/>
            <person name="Higashiyama T."/>
            <person name="Nozaki H."/>
        </authorList>
    </citation>
    <scope>NUCLEOTIDE SEQUENCE [LARGE SCALE GENOMIC DNA]</scope>
    <source>
        <strain evidence="2 3">NIES-4479</strain>
    </source>
</reference>
<dbReference type="EMBL" id="BRXU01000002">
    <property type="protein sequence ID" value="GLC49330.1"/>
    <property type="molecule type" value="Genomic_DNA"/>
</dbReference>
<comment type="caution">
    <text evidence="2">The sequence shown here is derived from an EMBL/GenBank/DDBJ whole genome shotgun (WGS) entry which is preliminary data.</text>
</comment>
<dbReference type="AlphaFoldDB" id="A0A9W6BCL9"/>
<name>A0A9W6BCL9_9CHLO</name>